<feature type="signal peptide" evidence="1">
    <location>
        <begin position="1"/>
        <end position="28"/>
    </location>
</feature>
<accession>A0A1C6WNV0</accession>
<evidence type="ECO:0000256" key="1">
    <source>
        <dbReference type="SAM" id="SignalP"/>
    </source>
</evidence>
<gene>
    <name evidence="2" type="ORF">PCHDS_000534900</name>
</gene>
<protein>
    <recommendedName>
        <fullName evidence="3">Plasmodium RESA N-terminal domain-containing protein</fullName>
    </recommendedName>
</protein>
<proteinExistence type="predicted"/>
<evidence type="ECO:0000313" key="2">
    <source>
        <dbReference type="EMBL" id="SCL90623.1"/>
    </source>
</evidence>
<dbReference type="Proteomes" id="UP000507536">
    <property type="component" value="Unassembled WGS sequence"/>
</dbReference>
<evidence type="ECO:0008006" key="3">
    <source>
        <dbReference type="Google" id="ProtNLM"/>
    </source>
</evidence>
<organism evidence="2">
    <name type="scientific">Plasmodium chabaudi adami</name>
    <dbReference type="NCBI Taxonomy" id="5826"/>
    <lineage>
        <taxon>Eukaryota</taxon>
        <taxon>Sar</taxon>
        <taxon>Alveolata</taxon>
        <taxon>Apicomplexa</taxon>
        <taxon>Aconoidasida</taxon>
        <taxon>Haemosporida</taxon>
        <taxon>Plasmodiidae</taxon>
        <taxon>Plasmodium</taxon>
        <taxon>Plasmodium (Vinckeia)</taxon>
    </lineage>
</organism>
<dbReference type="AlphaFoldDB" id="A0A1C6WNV0"/>
<feature type="chain" id="PRO_5008749951" description="Plasmodium RESA N-terminal domain-containing protein" evidence="1">
    <location>
        <begin position="29"/>
        <end position="210"/>
    </location>
</feature>
<name>A0A1C6WNV0_PLACE</name>
<sequence length="210" mass="25126">MNTKQSKHRKFVASLLLVVLCLLPFCEKKINGNIKEEIENIQINSRILSSQSYERSYSNVMNNIYLSNNMSFNDLIDRWVEFEKSVYHYWDYMEDCKYNDWYTALYEALMEVKQNTPDSLKYSKSLCKWHDLVKNISLKKHQIKKKDDELLKKVMGKLKNKVFNKRIINWKKDVDVIWGKVIKTKLNSNNKLTEVVRLECQNWVKKQLTA</sequence>
<reference evidence="2" key="1">
    <citation type="submission" date="2016-08" db="EMBL/GenBank/DDBJ databases">
        <authorList>
            <consortium name="Pathogen Informatics"/>
        </authorList>
    </citation>
    <scope>NUCLEOTIDE SEQUENCE</scope>
    <source>
        <strain evidence="2">DS</strain>
    </source>
</reference>
<dbReference type="EMBL" id="FMIN01000379">
    <property type="protein sequence ID" value="SCL90623.1"/>
    <property type="molecule type" value="Genomic_DNA"/>
</dbReference>
<keyword evidence="1" id="KW-0732">Signal</keyword>